<evidence type="ECO:0000256" key="1">
    <source>
        <dbReference type="SAM" id="Phobius"/>
    </source>
</evidence>
<sequence>MNNPGRTPHVPAGVMDDITFAMQVHLRMPTRRAVFPYLFLLAGGALLLRAMHVLSSPLAGTTGQAAAYADGYAAGQTVAGALLVAAAVSLIALGWRRLRC</sequence>
<accession>A0A7V7YH80</accession>
<keyword evidence="1" id="KW-1133">Transmembrane helix</keyword>
<feature type="transmembrane region" description="Helical" evidence="1">
    <location>
        <begin position="34"/>
        <end position="54"/>
    </location>
</feature>
<keyword evidence="1" id="KW-0472">Membrane</keyword>
<evidence type="ECO:0000313" key="2">
    <source>
        <dbReference type="EMBL" id="KAB7630918.1"/>
    </source>
</evidence>
<keyword evidence="1" id="KW-0812">Transmembrane</keyword>
<dbReference type="RefSeq" id="WP_152152222.1">
    <property type="nucleotide sequence ID" value="NZ_WELC01000008.1"/>
</dbReference>
<name>A0A7V7YH80_9GAMM</name>
<feature type="transmembrane region" description="Helical" evidence="1">
    <location>
        <begin position="74"/>
        <end position="95"/>
    </location>
</feature>
<gene>
    <name evidence="2" type="ORF">F9K92_07835</name>
</gene>
<dbReference type="EMBL" id="WELC01000008">
    <property type="protein sequence ID" value="KAB7630918.1"/>
    <property type="molecule type" value="Genomic_DNA"/>
</dbReference>
<dbReference type="AlphaFoldDB" id="A0A7V7YH80"/>
<proteinExistence type="predicted"/>
<evidence type="ECO:0000313" key="3">
    <source>
        <dbReference type="Proteomes" id="UP000449004"/>
    </source>
</evidence>
<protein>
    <submittedName>
        <fullName evidence="2">Uncharacterized protein</fullName>
    </submittedName>
</protein>
<organism evidence="2 3">
    <name type="scientific">Stenotrophomonas rhizophila</name>
    <dbReference type="NCBI Taxonomy" id="216778"/>
    <lineage>
        <taxon>Bacteria</taxon>
        <taxon>Pseudomonadati</taxon>
        <taxon>Pseudomonadota</taxon>
        <taxon>Gammaproteobacteria</taxon>
        <taxon>Lysobacterales</taxon>
        <taxon>Lysobacteraceae</taxon>
        <taxon>Stenotrophomonas</taxon>
    </lineage>
</organism>
<comment type="caution">
    <text evidence="2">The sequence shown here is derived from an EMBL/GenBank/DDBJ whole genome shotgun (WGS) entry which is preliminary data.</text>
</comment>
<reference evidence="2 3" key="1">
    <citation type="submission" date="2019-10" db="EMBL/GenBank/DDBJ databases">
        <title>Halotolerant bacteria associated to Saharan-endemic halophytes Stipa tenacissima L. and Atriplex halimus L mitigate salt stress and promote growth of tomato plants.</title>
        <authorList>
            <person name="Dif G."/>
        </authorList>
    </citation>
    <scope>NUCLEOTIDE SEQUENCE [LARGE SCALE GENOMIC DNA]</scope>
    <source>
        <strain evidence="2 3">IS26</strain>
    </source>
</reference>
<dbReference type="Proteomes" id="UP000449004">
    <property type="component" value="Unassembled WGS sequence"/>
</dbReference>